<sequence length="132" mass="14446">VLLLGLGVPSEKSYSTLIKIAFQSLTLVCDSVSELSGEHLRLCISTLGHFGRQANTNIALTAAASLLWSVSDAIQAKRKDAEKEPEYSALWMFLLLEVLGLCTDDRPEVRDGAIQTLFRTMQLYGATLSLQT</sequence>
<name>A0A9P5PLC4_9AGAR</name>
<organism evidence="2 3">
    <name type="scientific">Rhodocollybia butyracea</name>
    <dbReference type="NCBI Taxonomy" id="206335"/>
    <lineage>
        <taxon>Eukaryota</taxon>
        <taxon>Fungi</taxon>
        <taxon>Dikarya</taxon>
        <taxon>Basidiomycota</taxon>
        <taxon>Agaricomycotina</taxon>
        <taxon>Agaricomycetes</taxon>
        <taxon>Agaricomycetidae</taxon>
        <taxon>Agaricales</taxon>
        <taxon>Marasmiineae</taxon>
        <taxon>Omphalotaceae</taxon>
        <taxon>Rhodocollybia</taxon>
    </lineage>
</organism>
<dbReference type="OrthoDB" id="294853at2759"/>
<dbReference type="Pfam" id="PF16206">
    <property type="entry name" value="Mon2_C"/>
    <property type="match status" value="1"/>
</dbReference>
<comment type="caution">
    <text evidence="2">The sequence shown here is derived from an EMBL/GenBank/DDBJ whole genome shotgun (WGS) entry which is preliminary data.</text>
</comment>
<proteinExistence type="predicted"/>
<dbReference type="InterPro" id="IPR032817">
    <property type="entry name" value="Mon2_C"/>
</dbReference>
<reference evidence="2" key="1">
    <citation type="submission" date="2020-11" db="EMBL/GenBank/DDBJ databases">
        <authorList>
            <consortium name="DOE Joint Genome Institute"/>
            <person name="Ahrendt S."/>
            <person name="Riley R."/>
            <person name="Andreopoulos W."/>
            <person name="Labutti K."/>
            <person name="Pangilinan J."/>
            <person name="Ruiz-Duenas F.J."/>
            <person name="Barrasa J.M."/>
            <person name="Sanchez-Garcia M."/>
            <person name="Camarero S."/>
            <person name="Miyauchi S."/>
            <person name="Serrano A."/>
            <person name="Linde D."/>
            <person name="Babiker R."/>
            <person name="Drula E."/>
            <person name="Ayuso-Fernandez I."/>
            <person name="Pacheco R."/>
            <person name="Padilla G."/>
            <person name="Ferreira P."/>
            <person name="Barriuso J."/>
            <person name="Kellner H."/>
            <person name="Castanera R."/>
            <person name="Alfaro M."/>
            <person name="Ramirez L."/>
            <person name="Pisabarro A.G."/>
            <person name="Kuo A."/>
            <person name="Tritt A."/>
            <person name="Lipzen A."/>
            <person name="He G."/>
            <person name="Yan M."/>
            <person name="Ng V."/>
            <person name="Cullen D."/>
            <person name="Martin F."/>
            <person name="Rosso M.-N."/>
            <person name="Henrissat B."/>
            <person name="Hibbett D."/>
            <person name="Martinez A.T."/>
            <person name="Grigoriev I.V."/>
        </authorList>
    </citation>
    <scope>NUCLEOTIDE SEQUENCE</scope>
    <source>
        <strain evidence="2">AH 40177</strain>
    </source>
</reference>
<accession>A0A9P5PLC4</accession>
<gene>
    <name evidence="2" type="ORF">BDP27DRAFT_1228904</name>
</gene>
<evidence type="ECO:0000313" key="3">
    <source>
        <dbReference type="Proteomes" id="UP000772434"/>
    </source>
</evidence>
<dbReference type="AlphaFoldDB" id="A0A9P5PLC4"/>
<keyword evidence="3" id="KW-1185">Reference proteome</keyword>
<dbReference type="EMBL" id="JADNRY010000103">
    <property type="protein sequence ID" value="KAF9065488.1"/>
    <property type="molecule type" value="Genomic_DNA"/>
</dbReference>
<feature type="domain" description="Mon2 C-terminal" evidence="1">
    <location>
        <begin position="82"/>
        <end position="129"/>
    </location>
</feature>
<evidence type="ECO:0000259" key="1">
    <source>
        <dbReference type="Pfam" id="PF16206"/>
    </source>
</evidence>
<protein>
    <recommendedName>
        <fullName evidence="1">Mon2 C-terminal domain-containing protein</fullName>
    </recommendedName>
</protein>
<dbReference type="Proteomes" id="UP000772434">
    <property type="component" value="Unassembled WGS sequence"/>
</dbReference>
<evidence type="ECO:0000313" key="2">
    <source>
        <dbReference type="EMBL" id="KAF9065488.1"/>
    </source>
</evidence>
<feature type="non-terminal residue" evidence="2">
    <location>
        <position position="1"/>
    </location>
</feature>